<dbReference type="RefSeq" id="XP_046018939.1">
    <property type="nucleotide sequence ID" value="XM_046157911.1"/>
</dbReference>
<keyword evidence="2" id="KW-1185">Reference proteome</keyword>
<dbReference type="GO" id="GO:0016757">
    <property type="term" value="F:glycosyltransferase activity"/>
    <property type="evidence" value="ECO:0007669"/>
    <property type="project" value="InterPro"/>
</dbReference>
<evidence type="ECO:0000313" key="1">
    <source>
        <dbReference type="EMBL" id="KAH7040884.1"/>
    </source>
</evidence>
<dbReference type="GeneID" id="70187457"/>
<organism evidence="1 2">
    <name type="scientific">Microdochium trichocladiopsis</name>
    <dbReference type="NCBI Taxonomy" id="1682393"/>
    <lineage>
        <taxon>Eukaryota</taxon>
        <taxon>Fungi</taxon>
        <taxon>Dikarya</taxon>
        <taxon>Ascomycota</taxon>
        <taxon>Pezizomycotina</taxon>
        <taxon>Sordariomycetes</taxon>
        <taxon>Xylariomycetidae</taxon>
        <taxon>Xylariales</taxon>
        <taxon>Microdochiaceae</taxon>
        <taxon>Microdochium</taxon>
    </lineage>
</organism>
<comment type="caution">
    <text evidence="1">The sequence shown here is derived from an EMBL/GenBank/DDBJ whole genome shotgun (WGS) entry which is preliminary data.</text>
</comment>
<dbReference type="InterPro" id="IPR029044">
    <property type="entry name" value="Nucleotide-diphossugar_trans"/>
</dbReference>
<proteinExistence type="predicted"/>
<dbReference type="Gene3D" id="3.90.550.20">
    <property type="match status" value="1"/>
</dbReference>
<name>A0A9P8YKW7_9PEZI</name>
<dbReference type="OrthoDB" id="409543at2759"/>
<accession>A0A9P8YKW7</accession>
<evidence type="ECO:0000313" key="2">
    <source>
        <dbReference type="Proteomes" id="UP000756346"/>
    </source>
</evidence>
<dbReference type="Proteomes" id="UP000756346">
    <property type="component" value="Unassembled WGS sequence"/>
</dbReference>
<protein>
    <submittedName>
        <fullName evidence="1">Glycosyltransferase</fullName>
    </submittedName>
</protein>
<reference evidence="1" key="1">
    <citation type="journal article" date="2021" name="Nat. Commun.">
        <title>Genetic determinants of endophytism in the Arabidopsis root mycobiome.</title>
        <authorList>
            <person name="Mesny F."/>
            <person name="Miyauchi S."/>
            <person name="Thiergart T."/>
            <person name="Pickel B."/>
            <person name="Atanasova L."/>
            <person name="Karlsson M."/>
            <person name="Huettel B."/>
            <person name="Barry K.W."/>
            <person name="Haridas S."/>
            <person name="Chen C."/>
            <person name="Bauer D."/>
            <person name="Andreopoulos W."/>
            <person name="Pangilinan J."/>
            <person name="LaButti K."/>
            <person name="Riley R."/>
            <person name="Lipzen A."/>
            <person name="Clum A."/>
            <person name="Drula E."/>
            <person name="Henrissat B."/>
            <person name="Kohler A."/>
            <person name="Grigoriev I.V."/>
            <person name="Martin F.M."/>
            <person name="Hacquard S."/>
        </authorList>
    </citation>
    <scope>NUCLEOTIDE SEQUENCE</scope>
    <source>
        <strain evidence="1">MPI-CAGE-CH-0230</strain>
    </source>
</reference>
<sequence length="439" mass="50284">MAPSAIQPPPALDARREVTKLTKEPLPAGLVRIPPSKLDLRSDDEIAALLQTRRPIVSDKNVWAFWHTGFQAMQPWNRRNIINWTRRLGPEWTVHVVDRVDGSPTNIFNYVDKSPQWFPRAFLENTMDGPSVGPHSGDLVRLPLLWLYGGVWMDAGTLLFRHIEDICWREIEDPASPYEMAGFIIEMRPEIDTMLNGFIATKRHNDFVRKWHEIYLELWRGENQEGGGGHKTNAAGFHKHPLLAHLPLLKPPVDKLNCPDLNVMTEAFNDYLAHFLCFERLRTLVDDGKDASGQDKFDGPEYYAKKMWFAPAMQELWAFQQQTGWSGTRQFELLNTHRDNKAQEKDDLWTQAESFVHEALANTATMKLSHGPAGALDSFLADLWDSEEHQDKDIAEGTFAAYLRYGSVHYDQIRVIEPVKPRTAGEYTLHAGYLEPKTM</sequence>
<dbReference type="InterPro" id="IPR008441">
    <property type="entry name" value="AfumC-like_glycosyl_Trfase"/>
</dbReference>
<dbReference type="SUPFAM" id="SSF53448">
    <property type="entry name" value="Nucleotide-diphospho-sugar transferases"/>
    <property type="match status" value="1"/>
</dbReference>
<dbReference type="AlphaFoldDB" id="A0A9P8YKW7"/>
<dbReference type="Pfam" id="PF05704">
    <property type="entry name" value="Caps_synth"/>
    <property type="match status" value="1"/>
</dbReference>
<gene>
    <name evidence="1" type="ORF">B0I36DRAFT_358121</name>
</gene>
<dbReference type="EMBL" id="JAGTJQ010000001">
    <property type="protein sequence ID" value="KAH7040884.1"/>
    <property type="molecule type" value="Genomic_DNA"/>
</dbReference>